<dbReference type="Proteomes" id="UP000596742">
    <property type="component" value="Unassembled WGS sequence"/>
</dbReference>
<name>A0A8B6GD04_MYTGA</name>
<comment type="caution">
    <text evidence="2">The sequence shown here is derived from an EMBL/GenBank/DDBJ whole genome shotgun (WGS) entry which is preliminary data.</text>
</comment>
<accession>A0A8B6GD04</accession>
<dbReference type="AlphaFoldDB" id="A0A8B6GD04"/>
<evidence type="ECO:0000256" key="1">
    <source>
        <dbReference type="SAM" id="MobiDB-lite"/>
    </source>
</evidence>
<gene>
    <name evidence="2" type="ORF">MGAL_10B078365</name>
</gene>
<reference evidence="2" key="1">
    <citation type="submission" date="2018-11" db="EMBL/GenBank/DDBJ databases">
        <authorList>
            <person name="Alioto T."/>
            <person name="Alioto T."/>
        </authorList>
    </citation>
    <scope>NUCLEOTIDE SEQUENCE</scope>
</reference>
<sequence>MAEEQLYAINSLNEENGVTENILKTYPKKSPDTNSGDDTLGNLAIREEETSGTSYKSDEYPVSSDEETGDKQDAVSRDDLITSLSRKMVAYKSLDVFLLHPPPPSYRE</sequence>
<dbReference type="EMBL" id="UYJE01008240">
    <property type="protein sequence ID" value="VDI62328.1"/>
    <property type="molecule type" value="Genomic_DNA"/>
</dbReference>
<evidence type="ECO:0000313" key="2">
    <source>
        <dbReference type="EMBL" id="VDI62328.1"/>
    </source>
</evidence>
<evidence type="ECO:0000313" key="3">
    <source>
        <dbReference type="Proteomes" id="UP000596742"/>
    </source>
</evidence>
<organism evidence="2 3">
    <name type="scientific">Mytilus galloprovincialis</name>
    <name type="common">Mediterranean mussel</name>
    <dbReference type="NCBI Taxonomy" id="29158"/>
    <lineage>
        <taxon>Eukaryota</taxon>
        <taxon>Metazoa</taxon>
        <taxon>Spiralia</taxon>
        <taxon>Lophotrochozoa</taxon>
        <taxon>Mollusca</taxon>
        <taxon>Bivalvia</taxon>
        <taxon>Autobranchia</taxon>
        <taxon>Pteriomorphia</taxon>
        <taxon>Mytilida</taxon>
        <taxon>Mytiloidea</taxon>
        <taxon>Mytilidae</taxon>
        <taxon>Mytilinae</taxon>
        <taxon>Mytilus</taxon>
    </lineage>
</organism>
<protein>
    <submittedName>
        <fullName evidence="2">Uncharacterized protein</fullName>
    </submittedName>
</protein>
<feature type="region of interest" description="Disordered" evidence="1">
    <location>
        <begin position="24"/>
        <end position="76"/>
    </location>
</feature>
<keyword evidence="3" id="KW-1185">Reference proteome</keyword>
<proteinExistence type="predicted"/>